<sequence length="542" mass="63379">MKQFLTIFLILFFWVSGQAQVKYIARTEVPSNLYDTPFEMMRLEEGIAAFRTIPEKGLSFKLLLQYIRLDFNLNSNDGLLEYPVRPGFDLIGYDYADGDLYLLFQKGSSLNSEKYIFKIDSETNQGFEFNADNLLEFQLLEFLVENNKAIFMGDADGRPAVQIFDLEDKSVHTIQGIYGNDTQILQLQKLPEIDAIQVVISRKGQYRTREILINTYDLLGNLLREIRVDEFGEENQEILEGLLLPPFDYRQAMIGSFGLDRGDSYQGMYLMDINEFGEFDFKTYTLIDFPNFYNYLPEKLREKRIQEIIKRDEKGKTNNIRNVYTIRSVRTTDDAFYIYFDHLNVINSRGSIRPGYSQFGRYYRYDQFNRMGYSPFFDDAMGGVRYPNNPVAAQLTSEFQYISAHFIKLGKEGNVVWDNSSTYDDFSTTYPQPFGEMAVVGEDLYHVFVKNLTVKMSYFKKGEKVFENADFPIELINEEERIRETNANSIQLVHWYGPYFLMTGTQRIRFLDENNKEQTREVFFITKILVDGDLYEPSESVD</sequence>
<keyword evidence="2" id="KW-1185">Reference proteome</keyword>
<dbReference type="Proteomes" id="UP001595805">
    <property type="component" value="Unassembled WGS sequence"/>
</dbReference>
<dbReference type="EMBL" id="JBHRZS010000002">
    <property type="protein sequence ID" value="MFC3878743.1"/>
    <property type="molecule type" value="Genomic_DNA"/>
</dbReference>
<gene>
    <name evidence="1" type="ORF">ACFOSV_01065</name>
</gene>
<evidence type="ECO:0000313" key="1">
    <source>
        <dbReference type="EMBL" id="MFC3878743.1"/>
    </source>
</evidence>
<evidence type="ECO:0000313" key="2">
    <source>
        <dbReference type="Proteomes" id="UP001595805"/>
    </source>
</evidence>
<dbReference type="RefSeq" id="WP_377902497.1">
    <property type="nucleotide sequence ID" value="NZ_JBHRZS010000002.1"/>
</dbReference>
<accession>A0ABV8AL43</accession>
<protein>
    <submittedName>
        <fullName evidence="1">Transcriptional regulator</fullName>
    </submittedName>
</protein>
<name>A0ABV8AL43_9BACT</name>
<organism evidence="1 2">
    <name type="scientific">Algoriphagus namhaensis</name>
    <dbReference type="NCBI Taxonomy" id="915353"/>
    <lineage>
        <taxon>Bacteria</taxon>
        <taxon>Pseudomonadati</taxon>
        <taxon>Bacteroidota</taxon>
        <taxon>Cytophagia</taxon>
        <taxon>Cytophagales</taxon>
        <taxon>Cyclobacteriaceae</taxon>
        <taxon>Algoriphagus</taxon>
    </lineage>
</organism>
<reference evidence="2" key="1">
    <citation type="journal article" date="2019" name="Int. J. Syst. Evol. Microbiol.">
        <title>The Global Catalogue of Microorganisms (GCM) 10K type strain sequencing project: providing services to taxonomists for standard genome sequencing and annotation.</title>
        <authorList>
            <consortium name="The Broad Institute Genomics Platform"/>
            <consortium name="The Broad Institute Genome Sequencing Center for Infectious Disease"/>
            <person name="Wu L."/>
            <person name="Ma J."/>
        </authorList>
    </citation>
    <scope>NUCLEOTIDE SEQUENCE [LARGE SCALE GENOMIC DNA]</scope>
    <source>
        <strain evidence="2">CCUG 60523</strain>
    </source>
</reference>
<proteinExistence type="predicted"/>
<comment type="caution">
    <text evidence="1">The sequence shown here is derived from an EMBL/GenBank/DDBJ whole genome shotgun (WGS) entry which is preliminary data.</text>
</comment>